<evidence type="ECO:0000313" key="3">
    <source>
        <dbReference type="Proteomes" id="UP000293671"/>
    </source>
</evidence>
<keyword evidence="3" id="KW-1185">Reference proteome</keyword>
<protein>
    <submittedName>
        <fullName evidence="2">Uncharacterized protein DUF2818</fullName>
    </submittedName>
</protein>
<sequence length="101" mass="11243">MSSDAATWLLVTLALVGANLPFLNERLFAFGPRRLPRKSLGWRLLELVVYGVAVVAIGRLIEGRIGQVSAQGWEFYAVMACLMLTFAAPGFVWALLRRRHV</sequence>
<accession>A0A4Q7VD99</accession>
<dbReference type="AlphaFoldDB" id="A0A4Q7VD99"/>
<organism evidence="2 3">
    <name type="scientific">Rivibacter subsaxonicus</name>
    <dbReference type="NCBI Taxonomy" id="457575"/>
    <lineage>
        <taxon>Bacteria</taxon>
        <taxon>Pseudomonadati</taxon>
        <taxon>Pseudomonadota</taxon>
        <taxon>Betaproteobacteria</taxon>
        <taxon>Burkholderiales</taxon>
        <taxon>Rivibacter</taxon>
    </lineage>
</organism>
<evidence type="ECO:0000256" key="1">
    <source>
        <dbReference type="SAM" id="Phobius"/>
    </source>
</evidence>
<dbReference type="EMBL" id="SHKP01000008">
    <property type="protein sequence ID" value="RZT93680.1"/>
    <property type="molecule type" value="Genomic_DNA"/>
</dbReference>
<name>A0A4Q7VD99_9BURK</name>
<dbReference type="InterPro" id="IPR016768">
    <property type="entry name" value="UCP019883"/>
</dbReference>
<keyword evidence="1" id="KW-0472">Membrane</keyword>
<dbReference type="RefSeq" id="WP_130434045.1">
    <property type="nucleotide sequence ID" value="NZ_SHKP01000008.1"/>
</dbReference>
<gene>
    <name evidence="2" type="ORF">EV670_3232</name>
</gene>
<comment type="caution">
    <text evidence="2">The sequence shown here is derived from an EMBL/GenBank/DDBJ whole genome shotgun (WGS) entry which is preliminary data.</text>
</comment>
<keyword evidence="1" id="KW-0812">Transmembrane</keyword>
<dbReference type="PIRSF" id="PIRSF019883">
    <property type="entry name" value="UCP019883"/>
    <property type="match status" value="1"/>
</dbReference>
<feature type="transmembrane region" description="Helical" evidence="1">
    <location>
        <begin position="73"/>
        <end position="96"/>
    </location>
</feature>
<dbReference type="Pfam" id="PF10993">
    <property type="entry name" value="DUF2818"/>
    <property type="match status" value="1"/>
</dbReference>
<dbReference type="OrthoDB" id="5785537at2"/>
<reference evidence="2 3" key="1">
    <citation type="submission" date="2019-02" db="EMBL/GenBank/DDBJ databases">
        <title>Genomic Encyclopedia of Type Strains, Phase IV (KMG-IV): sequencing the most valuable type-strain genomes for metagenomic binning, comparative biology and taxonomic classification.</title>
        <authorList>
            <person name="Goeker M."/>
        </authorList>
    </citation>
    <scope>NUCLEOTIDE SEQUENCE [LARGE SCALE GENOMIC DNA]</scope>
    <source>
        <strain evidence="2 3">DSM 19570</strain>
    </source>
</reference>
<feature type="transmembrane region" description="Helical" evidence="1">
    <location>
        <begin position="6"/>
        <end position="23"/>
    </location>
</feature>
<evidence type="ECO:0000313" key="2">
    <source>
        <dbReference type="EMBL" id="RZT93680.1"/>
    </source>
</evidence>
<feature type="transmembrane region" description="Helical" evidence="1">
    <location>
        <begin position="44"/>
        <end position="61"/>
    </location>
</feature>
<keyword evidence="1" id="KW-1133">Transmembrane helix</keyword>
<proteinExistence type="predicted"/>
<dbReference type="Proteomes" id="UP000293671">
    <property type="component" value="Unassembled WGS sequence"/>
</dbReference>